<dbReference type="RefSeq" id="WP_074651813.1">
    <property type="nucleotide sequence ID" value="NZ_FNSD01000001.1"/>
</dbReference>
<gene>
    <name evidence="2" type="ORF">SAMN05443244_0055</name>
</gene>
<evidence type="ECO:0000313" key="3">
    <source>
        <dbReference type="Proteomes" id="UP000182409"/>
    </source>
</evidence>
<name>A0A1H4ITG4_9BACT</name>
<dbReference type="AlphaFoldDB" id="A0A1H4ITG4"/>
<reference evidence="2 3" key="1">
    <citation type="submission" date="2016-10" db="EMBL/GenBank/DDBJ databases">
        <authorList>
            <person name="de Groot N.N."/>
        </authorList>
    </citation>
    <scope>NUCLEOTIDE SEQUENCE [LARGE SCALE GENOMIC DNA]</scope>
    <source>
        <strain evidence="2 3">AB35.6</strain>
    </source>
</reference>
<dbReference type="Proteomes" id="UP000182409">
    <property type="component" value="Unassembled WGS sequence"/>
</dbReference>
<proteinExistence type="predicted"/>
<evidence type="ECO:0000313" key="2">
    <source>
        <dbReference type="EMBL" id="SEB37297.1"/>
    </source>
</evidence>
<sequence length="133" mass="14165">MTNDQDIQSGARRVEAAEHSRSGLTQPSDISIADVNELNAPAQTMLGDLTLSMFQQGQTVRVRVGSATSAAEFYEFAYESADEANTALLEAGVLTQKQVPDVTQPAGTGIHIKGITAEQLLHAGLKRHSISTL</sequence>
<organism evidence="2 3">
    <name type="scientific">Terriglobus roseus</name>
    <dbReference type="NCBI Taxonomy" id="392734"/>
    <lineage>
        <taxon>Bacteria</taxon>
        <taxon>Pseudomonadati</taxon>
        <taxon>Acidobacteriota</taxon>
        <taxon>Terriglobia</taxon>
        <taxon>Terriglobales</taxon>
        <taxon>Acidobacteriaceae</taxon>
        <taxon>Terriglobus</taxon>
    </lineage>
</organism>
<dbReference type="EMBL" id="FNSD01000001">
    <property type="protein sequence ID" value="SEB37297.1"/>
    <property type="molecule type" value="Genomic_DNA"/>
</dbReference>
<dbReference type="OrthoDB" id="9832495at2"/>
<protein>
    <submittedName>
        <fullName evidence="2">Uncharacterized protein</fullName>
    </submittedName>
</protein>
<feature type="compositionally biased region" description="Basic and acidic residues" evidence="1">
    <location>
        <begin position="12"/>
        <end position="21"/>
    </location>
</feature>
<feature type="region of interest" description="Disordered" evidence="1">
    <location>
        <begin position="1"/>
        <end position="28"/>
    </location>
</feature>
<evidence type="ECO:0000256" key="1">
    <source>
        <dbReference type="SAM" id="MobiDB-lite"/>
    </source>
</evidence>
<accession>A0A1H4ITG4</accession>